<dbReference type="AlphaFoldDB" id="C6LAK2"/>
<protein>
    <submittedName>
        <fullName evidence="2">Uncharacterized protein</fullName>
    </submittedName>
</protein>
<accession>C6LAK2</accession>
<proteinExistence type="predicted"/>
<feature type="transmembrane region" description="Helical" evidence="1">
    <location>
        <begin position="14"/>
        <end position="33"/>
    </location>
</feature>
<name>C6LAK2_9FIRM</name>
<keyword evidence="1" id="KW-0812">Transmembrane</keyword>
<keyword evidence="3" id="KW-1185">Reference proteome</keyword>
<sequence length="45" mass="5082">MHTHPPSFPVPQRLSKAAFFVFLSMHGILSVYSRKAGSFLYSRGQ</sequence>
<evidence type="ECO:0000313" key="3">
    <source>
        <dbReference type="Proteomes" id="UP000005561"/>
    </source>
</evidence>
<dbReference type="EMBL" id="ACCL02000002">
    <property type="protein sequence ID" value="EET62608.1"/>
    <property type="molecule type" value="Genomic_DNA"/>
</dbReference>
<comment type="caution">
    <text evidence="2">The sequence shown here is derived from an EMBL/GenBank/DDBJ whole genome shotgun (WGS) entry which is preliminary data.</text>
</comment>
<evidence type="ECO:0000313" key="2">
    <source>
        <dbReference type="EMBL" id="EET62608.1"/>
    </source>
</evidence>
<organism evidence="2 3">
    <name type="scientific">Marvinbryantia formatexigens DSM 14469</name>
    <dbReference type="NCBI Taxonomy" id="478749"/>
    <lineage>
        <taxon>Bacteria</taxon>
        <taxon>Bacillati</taxon>
        <taxon>Bacillota</taxon>
        <taxon>Clostridia</taxon>
        <taxon>Lachnospirales</taxon>
        <taxon>Lachnospiraceae</taxon>
        <taxon>Marvinbryantia</taxon>
    </lineage>
</organism>
<evidence type="ECO:0000256" key="1">
    <source>
        <dbReference type="SAM" id="Phobius"/>
    </source>
</evidence>
<gene>
    <name evidence="2" type="ORF">BRYFOR_05643</name>
</gene>
<reference evidence="2" key="1">
    <citation type="submission" date="2009-07" db="EMBL/GenBank/DDBJ databases">
        <authorList>
            <person name="Weinstock G."/>
            <person name="Sodergren E."/>
            <person name="Clifton S."/>
            <person name="Fulton L."/>
            <person name="Fulton B."/>
            <person name="Courtney L."/>
            <person name="Fronick C."/>
            <person name="Harrison M."/>
            <person name="Strong C."/>
            <person name="Farmer C."/>
            <person name="Delahaunty K."/>
            <person name="Markovic C."/>
            <person name="Hall O."/>
            <person name="Minx P."/>
            <person name="Tomlinson C."/>
            <person name="Mitreva M."/>
            <person name="Nelson J."/>
            <person name="Hou S."/>
            <person name="Wollam A."/>
            <person name="Pepin K.H."/>
            <person name="Johnson M."/>
            <person name="Bhonagiri V."/>
            <person name="Nash W.E."/>
            <person name="Warren W."/>
            <person name="Chinwalla A."/>
            <person name="Mardis E.R."/>
            <person name="Wilson R.K."/>
        </authorList>
    </citation>
    <scope>NUCLEOTIDE SEQUENCE [LARGE SCALE GENOMIC DNA]</scope>
    <source>
        <strain evidence="2">DSM 14469</strain>
    </source>
</reference>
<dbReference type="Proteomes" id="UP000005561">
    <property type="component" value="Unassembled WGS sequence"/>
</dbReference>
<keyword evidence="1" id="KW-1133">Transmembrane helix</keyword>
<keyword evidence="1" id="KW-0472">Membrane</keyword>